<dbReference type="RefSeq" id="WP_380692525.1">
    <property type="nucleotide sequence ID" value="NZ_JBHRYR010000002.1"/>
</dbReference>
<dbReference type="Gene3D" id="1.10.580.10">
    <property type="entry name" value="Citrate Synthase, domain 1"/>
    <property type="match status" value="1"/>
</dbReference>
<evidence type="ECO:0000313" key="1">
    <source>
        <dbReference type="EMBL" id="MFC3851377.1"/>
    </source>
</evidence>
<protein>
    <recommendedName>
        <fullName evidence="3">Citrate synthase</fullName>
    </recommendedName>
</protein>
<dbReference type="Proteomes" id="UP001595617">
    <property type="component" value="Unassembled WGS sequence"/>
</dbReference>
<proteinExistence type="predicted"/>
<comment type="caution">
    <text evidence="1">The sequence shown here is derived from an EMBL/GenBank/DDBJ whole genome shotgun (WGS) entry which is preliminary data.</text>
</comment>
<evidence type="ECO:0000313" key="2">
    <source>
        <dbReference type="Proteomes" id="UP001595617"/>
    </source>
</evidence>
<dbReference type="EMBL" id="JBHRYR010000002">
    <property type="protein sequence ID" value="MFC3851377.1"/>
    <property type="molecule type" value="Genomic_DNA"/>
</dbReference>
<name>A0ABV7ZW34_9GAMM</name>
<organism evidence="1 2">
    <name type="scientific">Saccharospirillum mangrovi</name>
    <dbReference type="NCBI Taxonomy" id="2161747"/>
    <lineage>
        <taxon>Bacteria</taxon>
        <taxon>Pseudomonadati</taxon>
        <taxon>Pseudomonadota</taxon>
        <taxon>Gammaproteobacteria</taxon>
        <taxon>Oceanospirillales</taxon>
        <taxon>Saccharospirillaceae</taxon>
        <taxon>Saccharospirillum</taxon>
    </lineage>
</organism>
<reference evidence="2" key="1">
    <citation type="journal article" date="2019" name="Int. J. Syst. Evol. Microbiol.">
        <title>The Global Catalogue of Microorganisms (GCM) 10K type strain sequencing project: providing services to taxonomists for standard genome sequencing and annotation.</title>
        <authorList>
            <consortium name="The Broad Institute Genomics Platform"/>
            <consortium name="The Broad Institute Genome Sequencing Center for Infectious Disease"/>
            <person name="Wu L."/>
            <person name="Ma J."/>
        </authorList>
    </citation>
    <scope>NUCLEOTIDE SEQUENCE [LARGE SCALE GENOMIC DNA]</scope>
    <source>
        <strain evidence="2">IBRC 10765</strain>
    </source>
</reference>
<evidence type="ECO:0008006" key="3">
    <source>
        <dbReference type="Google" id="ProtNLM"/>
    </source>
</evidence>
<accession>A0ABV7ZW34</accession>
<sequence>MSAPSNDIRSRGDAFAPHLETRITEETAHATNPYLAEEVRFHGYDHIELMAKLPFTDVLFLLLRGELPTPEQADVFRRLSVALINPGIRHPAGQAAIVAGVGKTNIEQLLPIALTIYGGKENSAGAVADIMQAFQAQIESSTQAHEPSTTDILMGFGTLYGDIDPYAAKLLNEFSPDIGHFTAWAHQQQTMLAPNGRGILRAGLCAAVLLDLGFTPRQGIGLMQLFAAPGLLAHGIEFAGKPLNHMLFEPDSQYDLELDQ</sequence>
<dbReference type="InterPro" id="IPR036969">
    <property type="entry name" value="Citrate_synthase_sf"/>
</dbReference>
<dbReference type="SUPFAM" id="SSF48256">
    <property type="entry name" value="Citrate synthase"/>
    <property type="match status" value="1"/>
</dbReference>
<keyword evidence="2" id="KW-1185">Reference proteome</keyword>
<dbReference type="InterPro" id="IPR016142">
    <property type="entry name" value="Citrate_synth-like_lrg_a-sub"/>
</dbReference>
<gene>
    <name evidence="1" type="ORF">ACFOOG_00915</name>
</gene>